<name>F4SEL0_MELLP</name>
<dbReference type="OrthoDB" id="10372869at2759"/>
<evidence type="ECO:0000313" key="1">
    <source>
        <dbReference type="EMBL" id="EGF96916.1"/>
    </source>
</evidence>
<dbReference type="EMBL" id="GL883492">
    <property type="protein sequence ID" value="EGF96916.1"/>
    <property type="molecule type" value="Genomic_DNA"/>
</dbReference>
<dbReference type="HOGENOM" id="CLU_2223835_0_0_1"/>
<dbReference type="KEGG" id="mlr:MELLADRAFT_114740"/>
<reference evidence="2" key="1">
    <citation type="journal article" date="2011" name="Proc. Natl. Acad. Sci. U.S.A.">
        <title>Obligate biotrophy features unraveled by the genomic analysis of rust fungi.</title>
        <authorList>
            <person name="Duplessis S."/>
            <person name="Cuomo C.A."/>
            <person name="Lin Y.-C."/>
            <person name="Aerts A."/>
            <person name="Tisserant E."/>
            <person name="Veneault-Fourrey C."/>
            <person name="Joly D.L."/>
            <person name="Hacquard S."/>
            <person name="Amselem J."/>
            <person name="Cantarel B.L."/>
            <person name="Chiu R."/>
            <person name="Coutinho P.M."/>
            <person name="Feau N."/>
            <person name="Field M."/>
            <person name="Frey P."/>
            <person name="Gelhaye E."/>
            <person name="Goldberg J."/>
            <person name="Grabherr M.G."/>
            <person name="Kodira C.D."/>
            <person name="Kohler A."/>
            <person name="Kuees U."/>
            <person name="Lindquist E.A."/>
            <person name="Lucas S.M."/>
            <person name="Mago R."/>
            <person name="Mauceli E."/>
            <person name="Morin E."/>
            <person name="Murat C."/>
            <person name="Pangilinan J.L."/>
            <person name="Park R."/>
            <person name="Pearson M."/>
            <person name="Quesneville H."/>
            <person name="Rouhier N."/>
            <person name="Sakthikumar S."/>
            <person name="Salamov A.A."/>
            <person name="Schmutz J."/>
            <person name="Selles B."/>
            <person name="Shapiro H."/>
            <person name="Tanguay P."/>
            <person name="Tuskan G.A."/>
            <person name="Henrissat B."/>
            <person name="Van de Peer Y."/>
            <person name="Rouze P."/>
            <person name="Ellis J.G."/>
            <person name="Dodds P.N."/>
            <person name="Schein J.E."/>
            <person name="Zhong S."/>
            <person name="Hamelin R.C."/>
            <person name="Grigoriev I.V."/>
            <person name="Szabo L.J."/>
            <person name="Martin F."/>
        </authorList>
    </citation>
    <scope>NUCLEOTIDE SEQUENCE [LARGE SCALE GENOMIC DNA]</scope>
    <source>
        <strain evidence="2">98AG31 / pathotype 3-4-7</strain>
    </source>
</reference>
<dbReference type="InParanoid" id="F4SEL0"/>
<accession>F4SEL0</accession>
<dbReference type="AlphaFoldDB" id="F4SEL0"/>
<dbReference type="Proteomes" id="UP000001072">
    <property type="component" value="Unassembled WGS sequence"/>
</dbReference>
<organism evidence="2">
    <name type="scientific">Melampsora larici-populina (strain 98AG31 / pathotype 3-4-7)</name>
    <name type="common">Poplar leaf rust fungus</name>
    <dbReference type="NCBI Taxonomy" id="747676"/>
    <lineage>
        <taxon>Eukaryota</taxon>
        <taxon>Fungi</taxon>
        <taxon>Dikarya</taxon>
        <taxon>Basidiomycota</taxon>
        <taxon>Pucciniomycotina</taxon>
        <taxon>Pucciniomycetes</taxon>
        <taxon>Pucciniales</taxon>
        <taxon>Melampsoraceae</taxon>
        <taxon>Melampsora</taxon>
    </lineage>
</organism>
<keyword evidence="2" id="KW-1185">Reference proteome</keyword>
<dbReference type="GeneID" id="18925457"/>
<dbReference type="VEuPathDB" id="FungiDB:MELLADRAFT_114740"/>
<dbReference type="RefSeq" id="XP_007419814.1">
    <property type="nucleotide sequence ID" value="XM_007419752.1"/>
</dbReference>
<sequence>MGGSQAQFHMLYSLGWDPTANTLPIQLVTGSHASHIVTKTTWEECTKTVESIYHGLFLDHARVIFAWDTHLVSLLHDTRQYSEATIAEDNVLEERWRDMLQSKLEL</sequence>
<proteinExistence type="predicted"/>
<protein>
    <submittedName>
        <fullName evidence="1">Uncharacterized protein</fullName>
    </submittedName>
</protein>
<gene>
    <name evidence="1" type="ORF">MELLADRAFT_114740</name>
</gene>
<evidence type="ECO:0000313" key="2">
    <source>
        <dbReference type="Proteomes" id="UP000001072"/>
    </source>
</evidence>